<reference evidence="1" key="1">
    <citation type="submission" date="2021-07" db="EMBL/GenBank/DDBJ databases">
        <title>Complete Genome Sequences of Mycobacterium farcinogenes Isolated from Clinical Specimens from Patients in Thailand.</title>
        <authorList>
            <person name="Sodsai P."/>
        </authorList>
    </citation>
    <scope>NUCLEOTIDE SEQUENCE</scope>
    <source>
        <strain evidence="1">BKK/CU-MFGFA-001</strain>
    </source>
</reference>
<organism evidence="1 2">
    <name type="scientific">Mycolicibacterium farcinogenes</name>
    <name type="common">Mycobacterium farcinogenes</name>
    <dbReference type="NCBI Taxonomy" id="1802"/>
    <lineage>
        <taxon>Bacteria</taxon>
        <taxon>Bacillati</taxon>
        <taxon>Actinomycetota</taxon>
        <taxon>Actinomycetes</taxon>
        <taxon>Mycobacteriales</taxon>
        <taxon>Mycobacteriaceae</taxon>
        <taxon>Mycolicibacterium</taxon>
    </lineage>
</organism>
<sequence length="87" mass="9603">MGYEGATFQAVALRAKVTRPAVLYHFSDKRLLFREVVAQASNAVMSPGIERACAGPTLAGQMTAPFFGLLCQAILTASQKQPFWWRR</sequence>
<dbReference type="EMBL" id="CP081674">
    <property type="protein sequence ID" value="QZH69399.1"/>
    <property type="molecule type" value="Genomic_DNA"/>
</dbReference>
<gene>
    <name evidence="1" type="ORF">K6L26_30855</name>
</gene>
<name>A0ACD1FQR1_MYCFR</name>
<proteinExistence type="predicted"/>
<evidence type="ECO:0000313" key="1">
    <source>
        <dbReference type="EMBL" id="QZH69399.1"/>
    </source>
</evidence>
<geneLocation type="plasmid" evidence="1 2">
    <name>unnamed1</name>
</geneLocation>
<dbReference type="Proteomes" id="UP000825598">
    <property type="component" value="Plasmid unnamed1"/>
</dbReference>
<accession>A0ACD1FQR1</accession>
<keyword evidence="1" id="KW-0614">Plasmid</keyword>
<keyword evidence="2" id="KW-1185">Reference proteome</keyword>
<protein>
    <submittedName>
        <fullName evidence="1">TetR/AcrR family transcriptional regulator</fullName>
    </submittedName>
</protein>
<evidence type="ECO:0000313" key="2">
    <source>
        <dbReference type="Proteomes" id="UP000825598"/>
    </source>
</evidence>